<organism evidence="1 2">
    <name type="scientific">Dictyobacter alpinus</name>
    <dbReference type="NCBI Taxonomy" id="2014873"/>
    <lineage>
        <taxon>Bacteria</taxon>
        <taxon>Bacillati</taxon>
        <taxon>Chloroflexota</taxon>
        <taxon>Ktedonobacteria</taxon>
        <taxon>Ktedonobacterales</taxon>
        <taxon>Dictyobacteraceae</taxon>
        <taxon>Dictyobacter</taxon>
    </lineage>
</organism>
<comment type="caution">
    <text evidence="1">The sequence shown here is derived from an EMBL/GenBank/DDBJ whole genome shotgun (WGS) entry which is preliminary data.</text>
</comment>
<evidence type="ECO:0000313" key="1">
    <source>
        <dbReference type="EMBL" id="GCE28783.1"/>
    </source>
</evidence>
<dbReference type="RefSeq" id="WP_126628959.1">
    <property type="nucleotide sequence ID" value="NZ_BIFT01000001.1"/>
</dbReference>
<name>A0A402BBL7_9CHLR</name>
<reference evidence="2" key="1">
    <citation type="submission" date="2018-12" db="EMBL/GenBank/DDBJ databases">
        <title>Tengunoibacter tsumagoiensis gen. nov., sp. nov., Dictyobacter kobayashii sp. nov., D. alpinus sp. nov., and D. joshuensis sp. nov. and description of Dictyobacteraceae fam. nov. within the order Ktedonobacterales isolated from Tengu-no-mugimeshi.</title>
        <authorList>
            <person name="Wang C.M."/>
            <person name="Zheng Y."/>
            <person name="Sakai Y."/>
            <person name="Toyoda A."/>
            <person name="Minakuchi Y."/>
            <person name="Abe K."/>
            <person name="Yokota A."/>
            <person name="Yabe S."/>
        </authorList>
    </citation>
    <scope>NUCLEOTIDE SEQUENCE [LARGE SCALE GENOMIC DNA]</scope>
    <source>
        <strain evidence="2">Uno16</strain>
    </source>
</reference>
<sequence length="170" mass="19932">MSQIEVPYLEMFGQVAPAYQHRQKQVMPREALSTAHVYLKWYDIYRQETPIPAELGAEARSFLLSELERGKLPLKDEVGFAIHHQCSSVYILYICSWRNENEVWETLYIKDLTTDGPFQKVRREDTTPTFCVWVLAAVWHEQQAWTRYLSSSRDDAAKHAYVQDQFEGLV</sequence>
<dbReference type="AlphaFoldDB" id="A0A402BBL7"/>
<proteinExistence type="predicted"/>
<dbReference type="Proteomes" id="UP000287171">
    <property type="component" value="Unassembled WGS sequence"/>
</dbReference>
<protein>
    <submittedName>
        <fullName evidence="1">Uncharacterized protein</fullName>
    </submittedName>
</protein>
<gene>
    <name evidence="1" type="ORF">KDA_42670</name>
</gene>
<dbReference type="OrthoDB" id="1248892at2"/>
<keyword evidence="2" id="KW-1185">Reference proteome</keyword>
<accession>A0A402BBL7</accession>
<evidence type="ECO:0000313" key="2">
    <source>
        <dbReference type="Proteomes" id="UP000287171"/>
    </source>
</evidence>
<dbReference type="EMBL" id="BIFT01000001">
    <property type="protein sequence ID" value="GCE28783.1"/>
    <property type="molecule type" value="Genomic_DNA"/>
</dbReference>